<evidence type="ECO:0000313" key="8">
    <source>
        <dbReference type="Proteomes" id="UP000260844"/>
    </source>
</evidence>
<evidence type="ECO:0000256" key="2">
    <source>
        <dbReference type="ARBA" id="ARBA00022729"/>
    </source>
</evidence>
<feature type="domain" description="Heparin-sulfate lyase N-terminal" evidence="6">
    <location>
        <begin position="127"/>
        <end position="335"/>
    </location>
</feature>
<reference evidence="7 8" key="1">
    <citation type="submission" date="2018-08" db="EMBL/GenBank/DDBJ databases">
        <title>A genome reference for cultivated species of the human gut microbiota.</title>
        <authorList>
            <person name="Zou Y."/>
            <person name="Xue W."/>
            <person name="Luo G."/>
        </authorList>
    </citation>
    <scope>NUCLEOTIDE SEQUENCE [LARGE SCALE GENOMIC DNA]</scope>
    <source>
        <strain evidence="7 8">TM04-30</strain>
    </source>
</reference>
<dbReference type="InterPro" id="IPR031680">
    <property type="entry name" value="Hepar_II_III_N"/>
</dbReference>
<dbReference type="PANTHER" id="PTHR39210:SF1">
    <property type="entry name" value="HEPARIN-SULFATE LYASE"/>
    <property type="match status" value="1"/>
</dbReference>
<dbReference type="PANTHER" id="PTHR39210">
    <property type="entry name" value="HEPARIN-SULFATE LYASE"/>
    <property type="match status" value="1"/>
</dbReference>
<dbReference type="Proteomes" id="UP000260844">
    <property type="component" value="Unassembled WGS sequence"/>
</dbReference>
<keyword evidence="3" id="KW-0574">Periplasm</keyword>
<dbReference type="SUPFAM" id="SSF48230">
    <property type="entry name" value="Chondroitin AC/alginate lyase"/>
    <property type="match status" value="1"/>
</dbReference>
<feature type="domain" description="Heparinase II/III-like C-terminal" evidence="5">
    <location>
        <begin position="408"/>
        <end position="574"/>
    </location>
</feature>
<dbReference type="InterPro" id="IPR008929">
    <property type="entry name" value="Chondroitin_lyas"/>
</dbReference>
<comment type="subcellular location">
    <subcellularLocation>
        <location evidence="1">Periplasm</location>
    </subcellularLocation>
</comment>
<dbReference type="Gene3D" id="2.70.98.70">
    <property type="match status" value="1"/>
</dbReference>
<evidence type="ECO:0000259" key="6">
    <source>
        <dbReference type="Pfam" id="PF16889"/>
    </source>
</evidence>
<dbReference type="GO" id="GO:0016829">
    <property type="term" value="F:lyase activity"/>
    <property type="evidence" value="ECO:0007669"/>
    <property type="project" value="UniProtKB-KW"/>
</dbReference>
<name>A0A8B2YVK8_BACUN</name>
<dbReference type="InterPro" id="IPR012480">
    <property type="entry name" value="Hepar_II_III_C"/>
</dbReference>
<dbReference type="RefSeq" id="WP_117689006.1">
    <property type="nucleotide sequence ID" value="NZ_CALNHV010000002.1"/>
</dbReference>
<dbReference type="Gene3D" id="1.50.10.100">
    <property type="entry name" value="Chondroitin AC/alginate lyase"/>
    <property type="match status" value="1"/>
</dbReference>
<proteinExistence type="predicted"/>
<accession>A0A8B2YVK8</accession>
<evidence type="ECO:0000256" key="4">
    <source>
        <dbReference type="ARBA" id="ARBA00023239"/>
    </source>
</evidence>
<dbReference type="Pfam" id="PF07940">
    <property type="entry name" value="Hepar_II_III_C"/>
    <property type="match status" value="1"/>
</dbReference>
<comment type="caution">
    <text evidence="7">The sequence shown here is derived from an EMBL/GenBank/DDBJ whole genome shotgun (WGS) entry which is preliminary data.</text>
</comment>
<dbReference type="EMBL" id="QSPV01000005">
    <property type="protein sequence ID" value="RGJ94306.1"/>
    <property type="molecule type" value="Genomic_DNA"/>
</dbReference>
<evidence type="ECO:0000259" key="5">
    <source>
        <dbReference type="Pfam" id="PF07940"/>
    </source>
</evidence>
<dbReference type="AlphaFoldDB" id="A0A8B2YVK8"/>
<keyword evidence="2" id="KW-0732">Signal</keyword>
<evidence type="ECO:0000256" key="3">
    <source>
        <dbReference type="ARBA" id="ARBA00022764"/>
    </source>
</evidence>
<sequence length="619" mass="72956">MKIKRFIGIIQSRGLCNLSYRMWYMAEVKTGLLAKKFPTIPTDVKLPSLVEWKNTDRFYFKDRESLSIPKHKSESLLLKAERILSGQLRYFSAEWRDLGKDWSWHLNYTTGFEYDRLQHWTCINELNLQSGDIKYVWEASRFCFLYDIVRYDYHYNEDHSEFVIGKILDWIEKNPLNCGPNYKCSQEISLRVLNWLFALNFYKNSDTLTDERWNVIIRSIYWQIRHVYSNINFSRYVVRNNHAITETMTVYLMGLMFPILSDSKKWRKKGKRWFEQEIDYQIAEDGSFIQNSMNYHRVLIQLLTIAIAISEKNGDKFKVKTYEKAHKALNFLYQCQDEVSGWLPNYGFNDGALFFPLSDYDYRNYQPQLDALHYLLVGKTLYGSLMEDSYWVTASIRPTLNMQALVRNNGITAFETSGYYVIREDLTLSFIRCGRWNGKGDCTDELHLDVWYKGENVLIDGGSFRYNTTPKLIRYFGGTESHNTVMIGANDQMERGPRFIWMYPPTINSAKISESPSQYIFEGEIEAFKHVRKGIRHKRTITKDKKHAVWFVEDVVYNAEGYTVSQLWHTASNHIAFENEEANKVSKGTVYSSYYGILEPCKQIEFSSNKMIKTKITIQ</sequence>
<dbReference type="Pfam" id="PF16889">
    <property type="entry name" value="Hepar_II_III_N"/>
    <property type="match status" value="1"/>
</dbReference>
<evidence type="ECO:0000313" key="7">
    <source>
        <dbReference type="EMBL" id="RGJ94306.1"/>
    </source>
</evidence>
<dbReference type="GO" id="GO:0042597">
    <property type="term" value="C:periplasmic space"/>
    <property type="evidence" value="ECO:0007669"/>
    <property type="project" value="UniProtKB-SubCell"/>
</dbReference>
<keyword evidence="4" id="KW-0456">Lyase</keyword>
<organism evidence="7 8">
    <name type="scientific">Bacteroides uniformis</name>
    <dbReference type="NCBI Taxonomy" id="820"/>
    <lineage>
        <taxon>Bacteria</taxon>
        <taxon>Pseudomonadati</taxon>
        <taxon>Bacteroidota</taxon>
        <taxon>Bacteroidia</taxon>
        <taxon>Bacteroidales</taxon>
        <taxon>Bacteroidaceae</taxon>
        <taxon>Bacteroides</taxon>
    </lineage>
</organism>
<protein>
    <submittedName>
        <fullName evidence="7">Heparinase</fullName>
    </submittedName>
</protein>
<evidence type="ECO:0000256" key="1">
    <source>
        <dbReference type="ARBA" id="ARBA00004418"/>
    </source>
</evidence>
<gene>
    <name evidence="7" type="ORF">DXD40_08050</name>
</gene>